<feature type="region of interest" description="Disordered" evidence="5">
    <location>
        <begin position="810"/>
        <end position="846"/>
    </location>
</feature>
<dbReference type="AlphaFoldDB" id="A0A9P5TC89"/>
<protein>
    <submittedName>
        <fullName evidence="8">P115 like vesicle tethering protein</fullName>
    </submittedName>
</protein>
<dbReference type="InterPro" id="IPR024095">
    <property type="entry name" value="Vesicle_P115"/>
</dbReference>
<dbReference type="Proteomes" id="UP000759537">
    <property type="component" value="Unassembled WGS sequence"/>
</dbReference>
<keyword evidence="3 4" id="KW-0175">Coiled coil</keyword>
<evidence type="ECO:0000256" key="5">
    <source>
        <dbReference type="SAM" id="MobiDB-lite"/>
    </source>
</evidence>
<comment type="subcellular location">
    <subcellularLocation>
        <location evidence="1">Golgi apparatus</location>
    </subcellularLocation>
</comment>
<feature type="compositionally biased region" description="Basic and acidic residues" evidence="5">
    <location>
        <begin position="813"/>
        <end position="828"/>
    </location>
</feature>
<dbReference type="GO" id="GO:0000139">
    <property type="term" value="C:Golgi membrane"/>
    <property type="evidence" value="ECO:0007669"/>
    <property type="project" value="InterPro"/>
</dbReference>
<dbReference type="InterPro" id="IPR011989">
    <property type="entry name" value="ARM-like"/>
</dbReference>
<gene>
    <name evidence="8" type="ORF">DFH94DRAFT_332229</name>
</gene>
<dbReference type="SUPFAM" id="SSF48371">
    <property type="entry name" value="ARM repeat"/>
    <property type="match status" value="1"/>
</dbReference>
<reference evidence="8" key="1">
    <citation type="submission" date="2019-10" db="EMBL/GenBank/DDBJ databases">
        <authorList>
            <consortium name="DOE Joint Genome Institute"/>
            <person name="Kuo A."/>
            <person name="Miyauchi S."/>
            <person name="Kiss E."/>
            <person name="Drula E."/>
            <person name="Kohler A."/>
            <person name="Sanchez-Garcia M."/>
            <person name="Andreopoulos B."/>
            <person name="Barry K.W."/>
            <person name="Bonito G."/>
            <person name="Buee M."/>
            <person name="Carver A."/>
            <person name="Chen C."/>
            <person name="Cichocki N."/>
            <person name="Clum A."/>
            <person name="Culley D."/>
            <person name="Crous P.W."/>
            <person name="Fauchery L."/>
            <person name="Girlanda M."/>
            <person name="Hayes R."/>
            <person name="Keri Z."/>
            <person name="LaButti K."/>
            <person name="Lipzen A."/>
            <person name="Lombard V."/>
            <person name="Magnuson J."/>
            <person name="Maillard F."/>
            <person name="Morin E."/>
            <person name="Murat C."/>
            <person name="Nolan M."/>
            <person name="Ohm R."/>
            <person name="Pangilinan J."/>
            <person name="Pereira M."/>
            <person name="Perotto S."/>
            <person name="Peter M."/>
            <person name="Riley R."/>
            <person name="Sitrit Y."/>
            <person name="Stielow B."/>
            <person name="Szollosi G."/>
            <person name="Zifcakova L."/>
            <person name="Stursova M."/>
            <person name="Spatafora J.W."/>
            <person name="Tedersoo L."/>
            <person name="Vaario L.-M."/>
            <person name="Yamada A."/>
            <person name="Yan M."/>
            <person name="Wang P."/>
            <person name="Xu J."/>
            <person name="Bruns T."/>
            <person name="Baldrian P."/>
            <person name="Vilgalys R."/>
            <person name="Henrissat B."/>
            <person name="Grigoriev I.V."/>
            <person name="Hibbett D."/>
            <person name="Nagy L.G."/>
            <person name="Martin F.M."/>
        </authorList>
    </citation>
    <scope>NUCLEOTIDE SEQUENCE</scope>
    <source>
        <strain evidence="8">Prilba</strain>
    </source>
</reference>
<evidence type="ECO:0000313" key="8">
    <source>
        <dbReference type="EMBL" id="KAF8483937.1"/>
    </source>
</evidence>
<evidence type="ECO:0000256" key="3">
    <source>
        <dbReference type="ARBA" id="ARBA00023054"/>
    </source>
</evidence>
<reference evidence="8" key="2">
    <citation type="journal article" date="2020" name="Nat. Commun.">
        <title>Large-scale genome sequencing of mycorrhizal fungi provides insights into the early evolution of symbiotic traits.</title>
        <authorList>
            <person name="Miyauchi S."/>
            <person name="Kiss E."/>
            <person name="Kuo A."/>
            <person name="Drula E."/>
            <person name="Kohler A."/>
            <person name="Sanchez-Garcia M."/>
            <person name="Morin E."/>
            <person name="Andreopoulos B."/>
            <person name="Barry K.W."/>
            <person name="Bonito G."/>
            <person name="Buee M."/>
            <person name="Carver A."/>
            <person name="Chen C."/>
            <person name="Cichocki N."/>
            <person name="Clum A."/>
            <person name="Culley D."/>
            <person name="Crous P.W."/>
            <person name="Fauchery L."/>
            <person name="Girlanda M."/>
            <person name="Hayes R.D."/>
            <person name="Keri Z."/>
            <person name="LaButti K."/>
            <person name="Lipzen A."/>
            <person name="Lombard V."/>
            <person name="Magnuson J."/>
            <person name="Maillard F."/>
            <person name="Murat C."/>
            <person name="Nolan M."/>
            <person name="Ohm R.A."/>
            <person name="Pangilinan J."/>
            <person name="Pereira M.F."/>
            <person name="Perotto S."/>
            <person name="Peter M."/>
            <person name="Pfister S."/>
            <person name="Riley R."/>
            <person name="Sitrit Y."/>
            <person name="Stielow J.B."/>
            <person name="Szollosi G."/>
            <person name="Zifcakova L."/>
            <person name="Stursova M."/>
            <person name="Spatafora J.W."/>
            <person name="Tedersoo L."/>
            <person name="Vaario L.M."/>
            <person name="Yamada A."/>
            <person name="Yan M."/>
            <person name="Wang P."/>
            <person name="Xu J."/>
            <person name="Bruns T."/>
            <person name="Baldrian P."/>
            <person name="Vilgalys R."/>
            <person name="Dunand C."/>
            <person name="Henrissat B."/>
            <person name="Grigoriev I.V."/>
            <person name="Hibbett D."/>
            <person name="Nagy L.G."/>
            <person name="Martin F.M."/>
        </authorList>
    </citation>
    <scope>NUCLEOTIDE SEQUENCE</scope>
    <source>
        <strain evidence="8">Prilba</strain>
    </source>
</reference>
<dbReference type="InterPro" id="IPR006955">
    <property type="entry name" value="Uso1_p115_C"/>
</dbReference>
<proteinExistence type="predicted"/>
<dbReference type="GO" id="GO:0006888">
    <property type="term" value="P:endoplasmic reticulum to Golgi vesicle-mediated transport"/>
    <property type="evidence" value="ECO:0007669"/>
    <property type="project" value="TreeGrafter"/>
</dbReference>
<dbReference type="GO" id="GO:0005795">
    <property type="term" value="C:Golgi stack"/>
    <property type="evidence" value="ECO:0007669"/>
    <property type="project" value="TreeGrafter"/>
</dbReference>
<feature type="region of interest" description="Disordered" evidence="5">
    <location>
        <begin position="503"/>
        <end position="524"/>
    </location>
</feature>
<evidence type="ECO:0000259" key="7">
    <source>
        <dbReference type="Pfam" id="PF04871"/>
    </source>
</evidence>
<dbReference type="GO" id="GO:0048211">
    <property type="term" value="P:Golgi vesicle docking"/>
    <property type="evidence" value="ECO:0007669"/>
    <property type="project" value="TreeGrafter"/>
</dbReference>
<dbReference type="InterPro" id="IPR006953">
    <property type="entry name" value="Vesicle_Uso1_P115_head"/>
</dbReference>
<dbReference type="Pfam" id="PF04871">
    <property type="entry name" value="Uso1_p115_C"/>
    <property type="match status" value="1"/>
</dbReference>
<dbReference type="OrthoDB" id="198977at2759"/>
<organism evidence="8 9">
    <name type="scientific">Russula ochroleuca</name>
    <dbReference type="NCBI Taxonomy" id="152965"/>
    <lineage>
        <taxon>Eukaryota</taxon>
        <taxon>Fungi</taxon>
        <taxon>Dikarya</taxon>
        <taxon>Basidiomycota</taxon>
        <taxon>Agaricomycotina</taxon>
        <taxon>Agaricomycetes</taxon>
        <taxon>Russulales</taxon>
        <taxon>Russulaceae</taxon>
        <taxon>Russula</taxon>
    </lineage>
</organism>
<dbReference type="EMBL" id="WHVB01000004">
    <property type="protein sequence ID" value="KAF8483937.1"/>
    <property type="molecule type" value="Genomic_DNA"/>
</dbReference>
<dbReference type="PANTHER" id="PTHR10013:SF0">
    <property type="entry name" value="GENERAL VESICULAR TRANSPORT FACTOR P115"/>
    <property type="match status" value="1"/>
</dbReference>
<name>A0A9P5TC89_9AGAM</name>
<evidence type="ECO:0000256" key="1">
    <source>
        <dbReference type="ARBA" id="ARBA00004555"/>
    </source>
</evidence>
<dbReference type="InterPro" id="IPR016024">
    <property type="entry name" value="ARM-type_fold"/>
</dbReference>
<evidence type="ECO:0000313" key="9">
    <source>
        <dbReference type="Proteomes" id="UP000759537"/>
    </source>
</evidence>
<dbReference type="GO" id="GO:0048280">
    <property type="term" value="P:vesicle fusion with Golgi apparatus"/>
    <property type="evidence" value="ECO:0007669"/>
    <property type="project" value="InterPro"/>
</dbReference>
<dbReference type="GO" id="GO:0006886">
    <property type="term" value="P:intracellular protein transport"/>
    <property type="evidence" value="ECO:0007669"/>
    <property type="project" value="InterPro"/>
</dbReference>
<dbReference type="PANTHER" id="PTHR10013">
    <property type="entry name" value="GENERAL VESICULAR TRANSPORT FACTOR P115"/>
    <property type="match status" value="1"/>
</dbReference>
<keyword evidence="9" id="KW-1185">Reference proteome</keyword>
<evidence type="ECO:0000259" key="6">
    <source>
        <dbReference type="Pfam" id="PF04869"/>
    </source>
</evidence>
<feature type="coiled-coil region" evidence="4">
    <location>
        <begin position="732"/>
        <end position="802"/>
    </location>
</feature>
<accession>A0A9P5TC89</accession>
<dbReference type="Pfam" id="PF04869">
    <property type="entry name" value="Uso1_p115_head"/>
    <property type="match status" value="1"/>
</dbReference>
<dbReference type="GO" id="GO:0005783">
    <property type="term" value="C:endoplasmic reticulum"/>
    <property type="evidence" value="ECO:0007669"/>
    <property type="project" value="TreeGrafter"/>
</dbReference>
<dbReference type="Gene3D" id="1.25.10.10">
    <property type="entry name" value="Leucine-rich Repeat Variant"/>
    <property type="match status" value="1"/>
</dbReference>
<sequence>MEFFQQTYTALRGPTGVQQTPEDTITRLSDRLSPSTLLADRRAAVLSLKGLARAHKQLVGVHALQGLLGIIQNDADVDPDIGRAAIETVVILCDTVDDSYTERDLGLEHTDKLLEDEKTAHKLFALLGDQDHFLRYSACVLLITVLQNRPQRVQAYFLKAPVGPAPVIAVLEGEKEIVGQAIAMLTALIRQSTEIQKILAFDGIFEKLFSVVTREGGLEGQSVVTDALKCVDTLLRFNTSNQSYFRETNLPTLLCRLLFFDPNIQPDQVVPQEFALQFWNEDKATNAGLILEAIGLLLGPKGAGLREGYTFTRLLVEMALASNAPTTVKVKCLRLLPPAAVALLPDMILTPYMPVPDTNGEEWDRLEAATGIDALLELIMHGEYNGQDAVRRQKESVDLRATAVGVFEHFLRDDHVKEAIISGLLPPEDAGIPAHSPVTPLLFGLIIPPNSLLDRSSVSSVQFAAVLFAHLLRHAPYCKDLARKIIPRPLTLLPSSTADGAFFVPADGEPPPPSEPPSKDDSEDAPQNLLAVLTEHLSLAFLQRSRAELAPRDAREADRVICAYLSLLAQWLWEDPRAVREFLEAGGLGVLVEQLNQPSEIDVVVPGLCAFLLGVCYEFNREPGEVTRVTMHSILTRLGADVLVGRMNRMREDERIKVVGPDSWVLPCPTPGPQALDPAFTPMYDGETEIWFDWAFVDFWKANNHTIQRGIVADPDSASSSTAQSGEESILVASLRGVIAKQAAEIEALQNKLKELTATSLATAETAASEASQSAAKSTEERVTLEAALEAERSKRTEVEKEQEDLLVLLDELSSKRAKDKERMKEQGMEVSEDEDDEEEDGEEED</sequence>
<dbReference type="GO" id="GO:0012507">
    <property type="term" value="C:ER to Golgi transport vesicle membrane"/>
    <property type="evidence" value="ECO:0007669"/>
    <property type="project" value="TreeGrafter"/>
</dbReference>
<feature type="compositionally biased region" description="Acidic residues" evidence="5">
    <location>
        <begin position="831"/>
        <end position="846"/>
    </location>
</feature>
<evidence type="ECO:0000256" key="2">
    <source>
        <dbReference type="ARBA" id="ARBA00023034"/>
    </source>
</evidence>
<feature type="domain" description="Uso1/p115-like vesicle tethering protein C-terminal" evidence="7">
    <location>
        <begin position="741"/>
        <end position="846"/>
    </location>
</feature>
<feature type="domain" description="Vesicle tethering protein Uso1/P115-like head" evidence="6">
    <location>
        <begin position="554"/>
        <end position="711"/>
    </location>
</feature>
<evidence type="ECO:0000256" key="4">
    <source>
        <dbReference type="SAM" id="Coils"/>
    </source>
</evidence>
<keyword evidence="2" id="KW-0333">Golgi apparatus</keyword>
<comment type="caution">
    <text evidence="8">The sequence shown here is derived from an EMBL/GenBank/DDBJ whole genome shotgun (WGS) entry which is preliminary data.</text>
</comment>